<evidence type="ECO:0000256" key="2">
    <source>
        <dbReference type="ARBA" id="ARBA00004279"/>
    </source>
</evidence>
<evidence type="ECO:0000256" key="8">
    <source>
        <dbReference type="ARBA" id="ARBA00004604"/>
    </source>
</evidence>
<dbReference type="InterPro" id="IPR036612">
    <property type="entry name" value="KH_dom_type_1_sf"/>
</dbReference>
<evidence type="ECO:0000256" key="25">
    <source>
        <dbReference type="ARBA" id="ARBA00023187"/>
    </source>
</evidence>
<evidence type="ECO:0000256" key="18">
    <source>
        <dbReference type="ARBA" id="ARBA00022737"/>
    </source>
</evidence>
<keyword evidence="14" id="KW-0963">Cytoplasm</keyword>
<keyword evidence="22" id="KW-0524">Neurogenesis</keyword>
<dbReference type="CDD" id="cd22509">
    <property type="entry name" value="KH_I_FMR1_rpt2"/>
    <property type="match status" value="1"/>
</dbReference>
<dbReference type="GO" id="GO:0048170">
    <property type="term" value="P:positive regulation of long-term neuronal synaptic plasticity"/>
    <property type="evidence" value="ECO:0007669"/>
    <property type="project" value="TreeGrafter"/>
</dbReference>
<dbReference type="CDD" id="cd22512">
    <property type="entry name" value="KH_I_FMR1_rpt3"/>
    <property type="match status" value="1"/>
</dbReference>
<dbReference type="Pfam" id="PF18336">
    <property type="entry name" value="Tudor_FRX1"/>
    <property type="match status" value="1"/>
</dbReference>
<dbReference type="InterPro" id="IPR022034">
    <property type="entry name" value="FMR1-like_C_core"/>
</dbReference>
<dbReference type="GO" id="GO:0051028">
    <property type="term" value="P:mRNA transport"/>
    <property type="evidence" value="ECO:0007669"/>
    <property type="project" value="UniProtKB-KW"/>
</dbReference>
<evidence type="ECO:0000256" key="1">
    <source>
        <dbReference type="ARBA" id="ARBA00004210"/>
    </source>
</evidence>
<evidence type="ECO:0000259" key="34">
    <source>
        <dbReference type="PROSITE" id="PS51641"/>
    </source>
</evidence>
<dbReference type="Gene3D" id="2.30.30.140">
    <property type="match status" value="2"/>
</dbReference>
<keyword evidence="12" id="KW-0158">Chromosome</keyword>
<dbReference type="GO" id="GO:0030426">
    <property type="term" value="C:growth cone"/>
    <property type="evidence" value="ECO:0007669"/>
    <property type="project" value="UniProtKB-SubCell"/>
</dbReference>
<dbReference type="GO" id="GO:1990904">
    <property type="term" value="C:ribonucleoprotein complex"/>
    <property type="evidence" value="ECO:0007669"/>
    <property type="project" value="UniProtKB-KW"/>
</dbReference>
<keyword evidence="13" id="KW-1003">Cell membrane</keyword>
<dbReference type="GO" id="GO:0043204">
    <property type="term" value="C:perikaryon"/>
    <property type="evidence" value="ECO:0007669"/>
    <property type="project" value="UniProtKB-SubCell"/>
</dbReference>
<feature type="compositionally biased region" description="Basic residues" evidence="33">
    <location>
        <begin position="463"/>
        <end position="473"/>
    </location>
</feature>
<dbReference type="PANTHER" id="PTHR10603:SF4">
    <property type="entry name" value="FRAGILE X MESSENGER RIBONUCLEOPROTEIN 1"/>
    <property type="match status" value="1"/>
</dbReference>
<dbReference type="Pfam" id="PF12235">
    <property type="entry name" value="FXMRP1_C_core"/>
    <property type="match status" value="1"/>
</dbReference>
<proteinExistence type="inferred from homology"/>
<keyword evidence="27" id="KW-0966">Cell projection</keyword>
<dbReference type="Pfam" id="PF00013">
    <property type="entry name" value="KH_1"/>
    <property type="match status" value="2"/>
</dbReference>
<dbReference type="CDD" id="cd22506">
    <property type="entry name" value="KH_I_FMR1_rpt1"/>
    <property type="match status" value="1"/>
</dbReference>
<dbReference type="CDD" id="cd20474">
    <property type="entry name" value="Tudor_Agenet_FMR1_rpt2"/>
    <property type="match status" value="1"/>
</dbReference>
<dbReference type="InterPro" id="IPR047436">
    <property type="entry name" value="Tudor_Agenet_FMR1_rpt2"/>
</dbReference>
<keyword evidence="26" id="KW-0539">Nucleus</keyword>
<evidence type="ECO:0000256" key="29">
    <source>
        <dbReference type="ARBA" id="ARBA00023328"/>
    </source>
</evidence>
<keyword evidence="23" id="KW-0770">Synapse</keyword>
<dbReference type="GO" id="GO:0006397">
    <property type="term" value="P:mRNA processing"/>
    <property type="evidence" value="ECO:0007669"/>
    <property type="project" value="UniProtKB-KW"/>
</dbReference>
<evidence type="ECO:0000256" key="24">
    <source>
        <dbReference type="ARBA" id="ARBA00023136"/>
    </source>
</evidence>
<dbReference type="Gene3D" id="3.30.1370.10">
    <property type="entry name" value="K Homology domain, type 1"/>
    <property type="match status" value="3"/>
</dbReference>
<keyword evidence="11" id="KW-0813">Transport</keyword>
<dbReference type="InterPro" id="IPR047431">
    <property type="entry name" value="Tudor_Agenet_FMR1_rpt1"/>
</dbReference>
<comment type="subcellular location">
    <subcellularLocation>
        <location evidence="2">Cell projection</location>
        <location evidence="2">Dendrite</location>
    </subcellularLocation>
    <subcellularLocation>
        <location evidence="5">Cell projection</location>
        <location evidence="5">Dendritic spine</location>
    </subcellularLocation>
    <subcellularLocation>
        <location evidence="4">Cell projection</location>
        <location evidence="4">Filopodium tip</location>
    </subcellularLocation>
    <subcellularLocation>
        <location evidence="9">Cell projection</location>
        <location evidence="9">Growth cone</location>
    </subcellularLocation>
    <subcellularLocation>
        <location evidence="7">Chromosome</location>
        <location evidence="7">Centromere</location>
    </subcellularLocation>
    <subcellularLocation>
        <location evidence="1">Cytoplasm</location>
        <location evidence="1">Stress granule</location>
    </subcellularLocation>
    <subcellularLocation>
        <location evidence="6">Cytoplasm</location>
        <location evidence="6">Perinuclear region</location>
    </subcellularLocation>
    <subcellularLocation>
        <location evidence="8">Nucleus</location>
        <location evidence="8">Nucleolus</location>
    </subcellularLocation>
    <subcellularLocation>
        <location evidence="3">Perikaryon</location>
    </subcellularLocation>
    <subcellularLocation>
        <location evidence="31">Presynaptic cell membrane</location>
    </subcellularLocation>
    <subcellularLocation>
        <location evidence="30">Synapse</location>
        <location evidence="30">Synaptosome</location>
    </subcellularLocation>
</comment>
<evidence type="ECO:0000256" key="14">
    <source>
        <dbReference type="ARBA" id="ARBA00022490"/>
    </source>
</evidence>
<evidence type="ECO:0000256" key="28">
    <source>
        <dbReference type="ARBA" id="ARBA00023274"/>
    </source>
</evidence>
<dbReference type="GO" id="GO:0048471">
    <property type="term" value="C:perinuclear region of cytoplasm"/>
    <property type="evidence" value="ECO:0007669"/>
    <property type="project" value="UniProtKB-SubCell"/>
</dbReference>
<evidence type="ECO:0000256" key="33">
    <source>
        <dbReference type="SAM" id="MobiDB-lite"/>
    </source>
</evidence>
<feature type="non-terminal residue" evidence="35">
    <location>
        <position position="603"/>
    </location>
</feature>
<evidence type="ECO:0000256" key="16">
    <source>
        <dbReference type="ARBA" id="ARBA00022599"/>
    </source>
</evidence>
<evidence type="ECO:0000256" key="5">
    <source>
        <dbReference type="ARBA" id="ARBA00004552"/>
    </source>
</evidence>
<comment type="caution">
    <text evidence="35">The sequence shown here is derived from an EMBL/GenBank/DDBJ whole genome shotgun (WGS) entry which is preliminary data.</text>
</comment>
<dbReference type="InterPro" id="IPR040472">
    <property type="entry name" value="FMRP_KH0"/>
</dbReference>
<evidence type="ECO:0000256" key="20">
    <source>
        <dbReference type="ARBA" id="ARBA00022845"/>
    </source>
</evidence>
<dbReference type="GO" id="GO:0042734">
    <property type="term" value="C:presynaptic membrane"/>
    <property type="evidence" value="ECO:0007669"/>
    <property type="project" value="UniProtKB-SubCell"/>
</dbReference>
<keyword evidence="16" id="KW-0771">Synaptosome</keyword>
<dbReference type="GO" id="GO:0048513">
    <property type="term" value="P:animal organ development"/>
    <property type="evidence" value="ECO:0007669"/>
    <property type="project" value="TreeGrafter"/>
</dbReference>
<dbReference type="InterPro" id="IPR004087">
    <property type="entry name" value="KH_dom"/>
</dbReference>
<evidence type="ECO:0000256" key="23">
    <source>
        <dbReference type="ARBA" id="ARBA00023018"/>
    </source>
</evidence>
<dbReference type="InterPro" id="IPR008395">
    <property type="entry name" value="Agenet-like_dom"/>
</dbReference>
<dbReference type="GO" id="GO:0010494">
    <property type="term" value="C:cytoplasmic stress granule"/>
    <property type="evidence" value="ECO:0007669"/>
    <property type="project" value="UniProtKB-SubCell"/>
</dbReference>
<dbReference type="SUPFAM" id="SSF54791">
    <property type="entry name" value="Eukaryotic type KH-domain (KH-domain type I)"/>
    <property type="match status" value="2"/>
</dbReference>
<dbReference type="GO" id="GO:0045182">
    <property type="term" value="F:translation regulator activity"/>
    <property type="evidence" value="ECO:0007669"/>
    <property type="project" value="TreeGrafter"/>
</dbReference>
<dbReference type="GO" id="GO:0003730">
    <property type="term" value="F:mRNA 3'-UTR binding"/>
    <property type="evidence" value="ECO:0007669"/>
    <property type="project" value="TreeGrafter"/>
</dbReference>
<dbReference type="GO" id="GO:0099577">
    <property type="term" value="P:regulation of translation at presynapse, modulating synaptic transmission"/>
    <property type="evidence" value="ECO:0007669"/>
    <property type="project" value="TreeGrafter"/>
</dbReference>
<evidence type="ECO:0000313" key="35">
    <source>
        <dbReference type="EMBL" id="NXQ46905.1"/>
    </source>
</evidence>
<evidence type="ECO:0000256" key="30">
    <source>
        <dbReference type="ARBA" id="ARBA00034102"/>
    </source>
</evidence>
<feature type="compositionally biased region" description="Gly residues" evidence="33">
    <location>
        <begin position="526"/>
        <end position="539"/>
    </location>
</feature>
<dbReference type="GO" id="GO:0045727">
    <property type="term" value="P:positive regulation of translation"/>
    <property type="evidence" value="ECO:0007669"/>
    <property type="project" value="TreeGrafter"/>
</dbReference>
<keyword evidence="29" id="KW-0137">Centromere</keyword>
<reference evidence="35 36" key="1">
    <citation type="submission" date="2019-09" db="EMBL/GenBank/DDBJ databases">
        <title>Bird 10,000 Genomes (B10K) Project - Family phase.</title>
        <authorList>
            <person name="Zhang G."/>
        </authorList>
    </citation>
    <scope>NUCLEOTIDE SEQUENCE [LARGE SCALE GENOMIC DNA]</scope>
    <source>
        <strain evidence="35">B10K-DU-001-17</strain>
        <tissue evidence="35">Muscle</tissue>
    </source>
</reference>
<gene>
    <name evidence="35" type="primary">Fmr1</name>
    <name evidence="35" type="ORF">CATFUS_R14380</name>
</gene>
<evidence type="ECO:0000256" key="10">
    <source>
        <dbReference type="ARBA" id="ARBA00006633"/>
    </source>
</evidence>
<evidence type="ECO:0000256" key="7">
    <source>
        <dbReference type="ARBA" id="ARBA00004584"/>
    </source>
</evidence>
<dbReference type="Proteomes" id="UP000519684">
    <property type="component" value="Unassembled WGS sequence"/>
</dbReference>
<sequence length="603" mass="68012">MEELVVEVRGSNGAFYKAFVKDVHEDSITVSFENNWQPERQIPFHDVRFPPPAGYNKDINESDEVEVYSRANEKEPCCWWLAKVRMIKGEFYVIEYAACDATYNEIVTIERLRSVNPNKPATKDTFHKIKLAVPEDLRQMCAKESAHKDFKKAVGAFSVTYDSENHQLIILSINDVTTKRANMLIDMHFRSLRTKLSLILRNEEASKQLESSRQLASRFHEQFVVREDLMGLAIGTHGANIQQARKVPGVTAIDLDEDTCTFHIYGEDQDAVKKARSYLEFAEDVIQVPRNLVGKVIGKNGKLIQEIVDKSGVVRVRIEAENDKNIPQEEVCFQLIQFFFLLIVYILPNVKINSSLYLCNNKTFQSTVPVAKEFLMLMNVGVNAEGMVPFVFVGTKDSITNATVLLDYHLNYLKEVDQLRLERLQIDEQLRQIGATSRPPPNRTDKDKGYMTDDGPGLGRGSRPYRNRGHSRRGPGYASGTNSEASNASETESDHRDELSDWSAAPAEEERDNYLRRGDGRRRGGGARGQGGRGRGGFKGNEEQSRTDNRQRNSREAKGRTADGSLENTSSEGSRLRSGKERNPKKEKTDSADAQQPLVNGVP</sequence>
<evidence type="ECO:0000256" key="27">
    <source>
        <dbReference type="ARBA" id="ARBA00023273"/>
    </source>
</evidence>
<evidence type="ECO:0000256" key="15">
    <source>
        <dbReference type="ARBA" id="ARBA00022491"/>
    </source>
</evidence>
<evidence type="ECO:0000313" key="36">
    <source>
        <dbReference type="Proteomes" id="UP000519684"/>
    </source>
</evidence>
<keyword evidence="20" id="KW-0810">Translation regulation</keyword>
<dbReference type="InterPro" id="IPR047440">
    <property type="entry name" value="KH_I_FMR1_rpt2"/>
</dbReference>
<keyword evidence="19" id="KW-0509">mRNA transport</keyword>
<feature type="compositionally biased region" description="Basic and acidic residues" evidence="33">
    <location>
        <begin position="512"/>
        <end position="522"/>
    </location>
</feature>
<dbReference type="Pfam" id="PF17904">
    <property type="entry name" value="KH_9"/>
    <property type="match status" value="1"/>
</dbReference>
<evidence type="ECO:0000256" key="26">
    <source>
        <dbReference type="ARBA" id="ARBA00023242"/>
    </source>
</evidence>
<dbReference type="Pfam" id="PF05641">
    <property type="entry name" value="Agenet"/>
    <property type="match status" value="1"/>
</dbReference>
<accession>A0A7L2DB75</accession>
<dbReference type="GO" id="GO:0005730">
    <property type="term" value="C:nucleolus"/>
    <property type="evidence" value="ECO:0007669"/>
    <property type="project" value="UniProtKB-SubCell"/>
</dbReference>
<dbReference type="AlphaFoldDB" id="A0A7L2DB75"/>
<keyword evidence="18" id="KW-0677">Repeat</keyword>
<dbReference type="InterPro" id="IPR047438">
    <property type="entry name" value="KH_I_FMR1_rpt1"/>
</dbReference>
<feature type="domain" description="Agenet-like" evidence="34">
    <location>
        <begin position="4"/>
        <end position="50"/>
    </location>
</feature>
<evidence type="ECO:0000256" key="11">
    <source>
        <dbReference type="ARBA" id="ARBA00022448"/>
    </source>
</evidence>
<dbReference type="InterPro" id="IPR040148">
    <property type="entry name" value="FMR1"/>
</dbReference>
<evidence type="ECO:0000256" key="9">
    <source>
        <dbReference type="ARBA" id="ARBA00004624"/>
    </source>
</evidence>
<dbReference type="EMBL" id="VWYD01021176">
    <property type="protein sequence ID" value="NXQ46905.1"/>
    <property type="molecule type" value="Genomic_DNA"/>
</dbReference>
<dbReference type="PROSITE" id="PS50084">
    <property type="entry name" value="KH_TYPE_1"/>
    <property type="match status" value="2"/>
</dbReference>
<evidence type="ECO:0000256" key="21">
    <source>
        <dbReference type="ARBA" id="ARBA00022884"/>
    </source>
</evidence>
<feature type="non-terminal residue" evidence="35">
    <location>
        <position position="1"/>
    </location>
</feature>
<keyword evidence="25" id="KW-0508">mRNA splicing</keyword>
<keyword evidence="17" id="KW-0507">mRNA processing</keyword>
<dbReference type="Pfam" id="PF16098">
    <property type="entry name" value="FXMR_C2"/>
    <property type="match status" value="2"/>
</dbReference>
<feature type="domain" description="Agenet-like" evidence="34">
    <location>
        <begin position="63"/>
        <end position="115"/>
    </location>
</feature>
<feature type="compositionally biased region" description="Polar residues" evidence="33">
    <location>
        <begin position="592"/>
        <end position="603"/>
    </location>
</feature>
<dbReference type="GO" id="GO:0007399">
    <property type="term" value="P:nervous system development"/>
    <property type="evidence" value="ECO:0007669"/>
    <property type="project" value="UniProtKB-KW"/>
</dbReference>
<keyword evidence="28" id="KW-0687">Ribonucleoprotein</keyword>
<dbReference type="GO" id="GO:0000775">
    <property type="term" value="C:chromosome, centromeric region"/>
    <property type="evidence" value="ECO:0007669"/>
    <property type="project" value="UniProtKB-SubCell"/>
</dbReference>
<dbReference type="GO" id="GO:0008380">
    <property type="term" value="P:RNA splicing"/>
    <property type="evidence" value="ECO:0007669"/>
    <property type="project" value="UniProtKB-KW"/>
</dbReference>
<evidence type="ECO:0000256" key="22">
    <source>
        <dbReference type="ARBA" id="ARBA00022902"/>
    </source>
</evidence>
<evidence type="ECO:0000256" key="31">
    <source>
        <dbReference type="ARBA" id="ARBA00034111"/>
    </source>
</evidence>
<evidence type="ECO:0000256" key="12">
    <source>
        <dbReference type="ARBA" id="ARBA00022454"/>
    </source>
</evidence>
<dbReference type="InterPro" id="IPR004088">
    <property type="entry name" value="KH_dom_type_1"/>
</dbReference>
<evidence type="ECO:0000256" key="13">
    <source>
        <dbReference type="ARBA" id="ARBA00022475"/>
    </source>
</evidence>
<dbReference type="CDD" id="cd20471">
    <property type="entry name" value="Tudor_Agenet_FMR1_rpt1"/>
    <property type="match status" value="1"/>
</dbReference>
<evidence type="ECO:0000256" key="3">
    <source>
        <dbReference type="ARBA" id="ARBA00004484"/>
    </source>
</evidence>
<keyword evidence="36" id="KW-1185">Reference proteome</keyword>
<dbReference type="FunFam" id="2.30.30.140:FF:000002">
    <property type="entry name" value="Fragile X mental retardation 1, isoform CRA_e"/>
    <property type="match status" value="1"/>
</dbReference>
<evidence type="ECO:0000256" key="4">
    <source>
        <dbReference type="ARBA" id="ARBA00004495"/>
    </source>
</evidence>
<organism evidence="35 36">
    <name type="scientific">Catharus fuscescens</name>
    <name type="common">Veery</name>
    <name type="synonym">Turdus fuscescens</name>
    <dbReference type="NCBI Taxonomy" id="159581"/>
    <lineage>
        <taxon>Eukaryota</taxon>
        <taxon>Metazoa</taxon>
        <taxon>Chordata</taxon>
        <taxon>Craniata</taxon>
        <taxon>Vertebrata</taxon>
        <taxon>Euteleostomi</taxon>
        <taxon>Archelosauria</taxon>
        <taxon>Archosauria</taxon>
        <taxon>Dinosauria</taxon>
        <taxon>Saurischia</taxon>
        <taxon>Theropoda</taxon>
        <taxon>Coelurosauria</taxon>
        <taxon>Aves</taxon>
        <taxon>Neognathae</taxon>
        <taxon>Neoaves</taxon>
        <taxon>Telluraves</taxon>
        <taxon>Australaves</taxon>
        <taxon>Passeriformes</taxon>
        <taxon>Turdidae</taxon>
        <taxon>Catharus</taxon>
    </lineage>
</organism>
<feature type="compositionally biased region" description="Basic and acidic residues" evidence="33">
    <location>
        <begin position="574"/>
        <end position="591"/>
    </location>
</feature>
<comment type="similarity">
    <text evidence="10">Belongs to the FMR1 family.</text>
</comment>
<dbReference type="InterPro" id="IPR032196">
    <property type="entry name" value="FMR1_C2"/>
</dbReference>
<dbReference type="GO" id="GO:0043197">
    <property type="term" value="C:dendritic spine"/>
    <property type="evidence" value="ECO:0007669"/>
    <property type="project" value="UniProtKB-SubCell"/>
</dbReference>
<dbReference type="InterPro" id="IPR041560">
    <property type="entry name" value="Tudor_FRM1"/>
</dbReference>
<feature type="region of interest" description="Disordered" evidence="33">
    <location>
        <begin position="431"/>
        <end position="603"/>
    </location>
</feature>
<keyword evidence="21 32" id="KW-0694">RNA-binding</keyword>
<dbReference type="FunFam" id="3.30.1370.10:FF:000004">
    <property type="entry name" value="Fragile X mental retardation 1, isoform CRA_e"/>
    <property type="match status" value="1"/>
</dbReference>
<dbReference type="SMART" id="SM00322">
    <property type="entry name" value="KH"/>
    <property type="match status" value="2"/>
</dbReference>
<keyword evidence="24" id="KW-0472">Membrane</keyword>
<dbReference type="PROSITE" id="PS51641">
    <property type="entry name" value="AGENET_LIKE"/>
    <property type="match status" value="2"/>
</dbReference>
<dbReference type="FunFam" id="2.30.30.140:FF:000001">
    <property type="entry name" value="Fragile X mental retardation 1, isoform CRA_e"/>
    <property type="match status" value="1"/>
</dbReference>
<dbReference type="PANTHER" id="PTHR10603">
    <property type="entry name" value="FRAGILE X MENTAL RETARDATION SYNDROME-RELATED PROTEIN"/>
    <property type="match status" value="1"/>
</dbReference>
<evidence type="ECO:0000256" key="6">
    <source>
        <dbReference type="ARBA" id="ARBA00004556"/>
    </source>
</evidence>
<evidence type="ECO:0000256" key="19">
    <source>
        <dbReference type="ARBA" id="ARBA00022816"/>
    </source>
</evidence>
<evidence type="ECO:0000256" key="17">
    <source>
        <dbReference type="ARBA" id="ARBA00022664"/>
    </source>
</evidence>
<evidence type="ECO:0000256" key="32">
    <source>
        <dbReference type="PROSITE-ProRule" id="PRU00117"/>
    </source>
</evidence>
<feature type="compositionally biased region" description="Basic and acidic residues" evidence="33">
    <location>
        <begin position="540"/>
        <end position="561"/>
    </location>
</feature>
<dbReference type="GO" id="GO:0043488">
    <property type="term" value="P:regulation of mRNA stability"/>
    <property type="evidence" value="ECO:0007669"/>
    <property type="project" value="TreeGrafter"/>
</dbReference>
<keyword evidence="15" id="KW-0678">Repressor</keyword>
<protein>
    <submittedName>
        <fullName evidence="35">FMR1 regulator</fullName>
    </submittedName>
</protein>
<name>A0A7L2DB75_CATFU</name>
<dbReference type="GO" id="GO:0032433">
    <property type="term" value="C:filopodium tip"/>
    <property type="evidence" value="ECO:0007669"/>
    <property type="project" value="UniProtKB-SubCell"/>
</dbReference>
<feature type="compositionally biased region" description="Low complexity" evidence="33">
    <location>
        <begin position="481"/>
        <end position="490"/>
    </location>
</feature>